<name>A0AB74CRP9_ENTFC</name>
<dbReference type="InterPro" id="IPR027417">
    <property type="entry name" value="P-loop_NTPase"/>
</dbReference>
<dbReference type="InterPro" id="IPR014001">
    <property type="entry name" value="Helicase_ATP-bd"/>
</dbReference>
<gene>
    <name evidence="2" type="ORF">EGW36_13245</name>
</gene>
<dbReference type="PANTHER" id="PTHR45629">
    <property type="entry name" value="SNF2/RAD54 FAMILY MEMBER"/>
    <property type="match status" value="1"/>
</dbReference>
<keyword evidence="2" id="KW-0347">Helicase</keyword>
<organism evidence="2 3">
    <name type="scientific">Enterococcus faecium</name>
    <name type="common">Streptococcus faecium</name>
    <dbReference type="NCBI Taxonomy" id="1352"/>
    <lineage>
        <taxon>Bacteria</taxon>
        <taxon>Bacillati</taxon>
        <taxon>Bacillota</taxon>
        <taxon>Bacilli</taxon>
        <taxon>Lactobacillales</taxon>
        <taxon>Enterococcaceae</taxon>
        <taxon>Enterococcus</taxon>
    </lineage>
</organism>
<protein>
    <submittedName>
        <fullName evidence="2">ATP-dependent helicase</fullName>
    </submittedName>
</protein>
<keyword evidence="2" id="KW-0378">Hydrolase</keyword>
<dbReference type="GO" id="GO:0016787">
    <property type="term" value="F:hydrolase activity"/>
    <property type="evidence" value="ECO:0007669"/>
    <property type="project" value="InterPro"/>
</dbReference>
<feature type="domain" description="Helicase ATP-binding" evidence="1">
    <location>
        <begin position="1"/>
        <end position="162"/>
    </location>
</feature>
<dbReference type="Proteomes" id="UP000281752">
    <property type="component" value="Unassembled WGS sequence"/>
</dbReference>
<dbReference type="InterPro" id="IPR050496">
    <property type="entry name" value="SNF2_RAD54_helicase_repair"/>
</dbReference>
<keyword evidence="2" id="KW-0547">Nucleotide-binding</keyword>
<comment type="caution">
    <text evidence="2">The sequence shown here is derived from an EMBL/GenBank/DDBJ whole genome shotgun (WGS) entry which is preliminary data.</text>
</comment>
<dbReference type="GO" id="GO:0005524">
    <property type="term" value="F:ATP binding"/>
    <property type="evidence" value="ECO:0007669"/>
    <property type="project" value="InterPro"/>
</dbReference>
<dbReference type="Gene3D" id="3.40.50.10810">
    <property type="entry name" value="Tandem AAA-ATPase domain"/>
    <property type="match status" value="1"/>
</dbReference>
<dbReference type="Pfam" id="PF04851">
    <property type="entry name" value="ResIII"/>
    <property type="match status" value="1"/>
</dbReference>
<dbReference type="SUPFAM" id="SSF52540">
    <property type="entry name" value="P-loop containing nucleoside triphosphate hydrolases"/>
    <property type="match status" value="1"/>
</dbReference>
<evidence type="ECO:0000259" key="1">
    <source>
        <dbReference type="PROSITE" id="PS51192"/>
    </source>
</evidence>
<dbReference type="EMBL" id="RKNM01000026">
    <property type="protein sequence ID" value="ROX53332.1"/>
    <property type="molecule type" value="Genomic_DNA"/>
</dbReference>
<evidence type="ECO:0000313" key="3">
    <source>
        <dbReference type="Proteomes" id="UP000281752"/>
    </source>
</evidence>
<evidence type="ECO:0000313" key="2">
    <source>
        <dbReference type="EMBL" id="ROX53332.1"/>
    </source>
</evidence>
<proteinExistence type="predicted"/>
<keyword evidence="2" id="KW-0067">ATP-binding</keyword>
<dbReference type="PANTHER" id="PTHR45629:SF7">
    <property type="entry name" value="DNA EXCISION REPAIR PROTEIN ERCC-6-RELATED"/>
    <property type="match status" value="1"/>
</dbReference>
<feature type="non-terminal residue" evidence="2">
    <location>
        <position position="162"/>
    </location>
</feature>
<dbReference type="InterPro" id="IPR006935">
    <property type="entry name" value="Helicase/UvrB_N"/>
</dbReference>
<dbReference type="PROSITE" id="PS51192">
    <property type="entry name" value="HELICASE_ATP_BIND_1"/>
    <property type="match status" value="1"/>
</dbReference>
<accession>A0AB74CRP9</accession>
<dbReference type="InterPro" id="IPR038718">
    <property type="entry name" value="SNF2-like_sf"/>
</dbReference>
<dbReference type="GO" id="GO:0004386">
    <property type="term" value="F:helicase activity"/>
    <property type="evidence" value="ECO:0007669"/>
    <property type="project" value="UniProtKB-KW"/>
</dbReference>
<dbReference type="GO" id="GO:0003677">
    <property type="term" value="F:DNA binding"/>
    <property type="evidence" value="ECO:0007669"/>
    <property type="project" value="InterPro"/>
</dbReference>
<sequence length="162" mass="18426">MKNCSNFSVPGSGKTATVIGTYAFLREKKEIDKVVMIGPKNSFGSWIDEFRICFGIDLENKDFYLNIHSTELKDTKKRKYFLKFETGRKELILINYESVNMLKSELNHLIDEKSLLVFDEVHKIKNPNGQRAKASIEVSKGAGRILALTGTPIPNSYVDIYN</sequence>
<reference evidence="2 3" key="1">
    <citation type="submission" date="2018-10" db="EMBL/GenBank/DDBJ databases">
        <title>Genotypes and phenotypes of Enterococci isolated from broiler chickens.</title>
        <authorList>
            <person name="Muhammad A.R."/>
            <person name="Diarra M.S."/>
        </authorList>
    </citation>
    <scope>NUCLEOTIDE SEQUENCE [LARGE SCALE GENOMIC DNA]</scope>
    <source>
        <strain evidence="2 3">P5 C A 35</strain>
    </source>
</reference>
<dbReference type="AlphaFoldDB" id="A0AB74CRP9"/>